<feature type="region of interest" description="Disordered" evidence="1">
    <location>
        <begin position="87"/>
        <end position="122"/>
    </location>
</feature>
<name>A0ABR0M7L8_9PEZI</name>
<accession>A0ABR0M7L8</accession>
<dbReference type="EMBL" id="JAVRRA010000723">
    <property type="protein sequence ID" value="KAK5284859.1"/>
    <property type="molecule type" value="Genomic_DNA"/>
</dbReference>
<proteinExistence type="predicted"/>
<organism evidence="2 3">
    <name type="scientific">Cryomyces antarcticus</name>
    <dbReference type="NCBI Taxonomy" id="329879"/>
    <lineage>
        <taxon>Eukaryota</taxon>
        <taxon>Fungi</taxon>
        <taxon>Dikarya</taxon>
        <taxon>Ascomycota</taxon>
        <taxon>Pezizomycotina</taxon>
        <taxon>Dothideomycetes</taxon>
        <taxon>Dothideomycetes incertae sedis</taxon>
        <taxon>Cryomyces</taxon>
    </lineage>
</organism>
<dbReference type="InterPro" id="IPR009291">
    <property type="entry name" value="Vps62"/>
</dbReference>
<feature type="non-terminal residue" evidence="2">
    <location>
        <position position="1"/>
    </location>
</feature>
<gene>
    <name evidence="2" type="primary">VPS62_1</name>
    <name evidence="2" type="ORF">LTR16_004921</name>
</gene>
<reference evidence="2 3" key="1">
    <citation type="submission" date="2023-08" db="EMBL/GenBank/DDBJ databases">
        <title>Black Yeasts Isolated from many extreme environments.</title>
        <authorList>
            <person name="Coleine C."/>
            <person name="Stajich J.E."/>
            <person name="Selbmann L."/>
        </authorList>
    </citation>
    <scope>NUCLEOTIDE SEQUENCE [LARGE SCALE GENOMIC DNA]</scope>
    <source>
        <strain evidence="2 3">CCFEE 536</strain>
    </source>
</reference>
<sequence length="425" mass="48723">PEDWSGDERVLREIPQYVFDHAPYVHLFSGEKFWPCDIAEHLLHTTPHLNYTPIYSRPYHPNLTNLDELNDYGRFVYLKSDDNVEERPGWLGGSKNIPRNPDSSDSHEDDEGRTDWDGRIDGKNEDERIYRNEGWYDAGLGDTKDRGGIRPDSATEEGEELLDRERRWSVSRRATGGKSDAPAVLIVINKGNGIVDAFWFYFYSYNLGNMVLNVRFGNHVGDWEHSVVRFQRGVPKAVFLSEHNFGEAYSYQAVEKIGKRPQPVIYSATGTHAMYAVPGSHPYVLPLGLLHDETDRGPLWDPLLNSHSYTYDHLNDTLRASNHTPLAPTSWFYFNGHWGDMSYPLSDSRQYRFAGQYHYVNGPLGPRFKNLGRKRVCPGNGQCVIKHWLGGERRTSRWKGVGRGEEMTEEDRRRFVVGDEDGGVP</sequence>
<dbReference type="PANTHER" id="PTHR48172:SF2">
    <property type="entry name" value="VACUOLAR PROTEIN SORTING PROTEIN 62"/>
    <property type="match status" value="1"/>
</dbReference>
<dbReference type="PANTHER" id="PTHR48172">
    <property type="match status" value="1"/>
</dbReference>
<feature type="compositionally biased region" description="Basic and acidic residues" evidence="1">
    <location>
        <begin position="113"/>
        <end position="122"/>
    </location>
</feature>
<evidence type="ECO:0000313" key="2">
    <source>
        <dbReference type="EMBL" id="KAK5284859.1"/>
    </source>
</evidence>
<comment type="caution">
    <text evidence="2">The sequence shown here is derived from an EMBL/GenBank/DDBJ whole genome shotgun (WGS) entry which is preliminary data.</text>
</comment>
<dbReference type="Pfam" id="PF06101">
    <property type="entry name" value="Vps62"/>
    <property type="match status" value="1"/>
</dbReference>
<dbReference type="Proteomes" id="UP001357485">
    <property type="component" value="Unassembled WGS sequence"/>
</dbReference>
<evidence type="ECO:0000256" key="1">
    <source>
        <dbReference type="SAM" id="MobiDB-lite"/>
    </source>
</evidence>
<feature type="region of interest" description="Disordered" evidence="1">
    <location>
        <begin position="141"/>
        <end position="160"/>
    </location>
</feature>
<keyword evidence="3" id="KW-1185">Reference proteome</keyword>
<evidence type="ECO:0000313" key="3">
    <source>
        <dbReference type="Proteomes" id="UP001357485"/>
    </source>
</evidence>
<protein>
    <submittedName>
        <fullName evidence="2">Vacuolar protein sorting-associated protein 62</fullName>
    </submittedName>
</protein>